<evidence type="ECO:0000256" key="1">
    <source>
        <dbReference type="SAM" id="Phobius"/>
    </source>
</evidence>
<proteinExistence type="predicted"/>
<reference evidence="3" key="1">
    <citation type="submission" date="2017-09" db="EMBL/GenBank/DDBJ databases">
        <authorList>
            <person name="Varghese N."/>
            <person name="Submissions S."/>
        </authorList>
    </citation>
    <scope>NUCLEOTIDE SEQUENCE [LARGE SCALE GENOMIC DNA]</scope>
    <source>
        <strain evidence="3">DSM 25885</strain>
    </source>
</reference>
<keyword evidence="1" id="KW-0812">Transmembrane</keyword>
<feature type="transmembrane region" description="Helical" evidence="1">
    <location>
        <begin position="130"/>
        <end position="156"/>
    </location>
</feature>
<dbReference type="AlphaFoldDB" id="A0A285MQS6"/>
<keyword evidence="1" id="KW-1133">Transmembrane helix</keyword>
<keyword evidence="1" id="KW-0472">Membrane</keyword>
<evidence type="ECO:0000313" key="2">
    <source>
        <dbReference type="EMBL" id="SNY99534.1"/>
    </source>
</evidence>
<dbReference type="Proteomes" id="UP000219048">
    <property type="component" value="Unassembled WGS sequence"/>
</dbReference>
<feature type="transmembrane region" description="Helical" evidence="1">
    <location>
        <begin position="162"/>
        <end position="181"/>
    </location>
</feature>
<dbReference type="EMBL" id="OBEH01000002">
    <property type="protein sequence ID" value="SNY99534.1"/>
    <property type="molecule type" value="Genomic_DNA"/>
</dbReference>
<organism evidence="2 3">
    <name type="scientific">Flagellimonas pacifica</name>
    <dbReference type="NCBI Taxonomy" id="1247520"/>
    <lineage>
        <taxon>Bacteria</taxon>
        <taxon>Pseudomonadati</taxon>
        <taxon>Bacteroidota</taxon>
        <taxon>Flavobacteriia</taxon>
        <taxon>Flavobacteriales</taxon>
        <taxon>Flavobacteriaceae</taxon>
        <taxon>Flagellimonas</taxon>
    </lineage>
</organism>
<gene>
    <name evidence="2" type="ORF">SAMN06265377_1344</name>
</gene>
<sequence length="211" mass="23933">MAWPKSLGRQGWALTTNHHEKLSTDSTAITLSIDRFAAPGPDRGHRGLRGRDLGYHPCHLPHHPGSHLPDRLFVQCRTLFWGERRPQKGHHPRIGLCPDRRGGRRHLYLSHNLGSIVKTYSIYRDIRARALVFALPVPLFALQMLGVIASLLIIIFSFSFTLIFTALVCNGVLYIVLLKFTNRPDMLTVGRVFPRAISNKKTNLLRYADEP</sequence>
<protein>
    <submittedName>
        <fullName evidence="2">Uncharacterized protein</fullName>
    </submittedName>
</protein>
<accession>A0A285MQS6</accession>
<evidence type="ECO:0000313" key="3">
    <source>
        <dbReference type="Proteomes" id="UP000219048"/>
    </source>
</evidence>
<name>A0A285MQS6_9FLAO</name>
<keyword evidence="3" id="KW-1185">Reference proteome</keyword>